<dbReference type="FunFam" id="2.10.110.10:FF:000006">
    <property type="entry name" value="LIM homeobox transcription factor 1-beta"/>
    <property type="match status" value="1"/>
</dbReference>
<evidence type="ECO:0000256" key="8">
    <source>
        <dbReference type="ARBA" id="ARBA00023242"/>
    </source>
</evidence>
<feature type="domain" description="Homeobox" evidence="14">
    <location>
        <begin position="211"/>
        <end position="271"/>
    </location>
</feature>
<dbReference type="Proteomes" id="UP001177023">
    <property type="component" value="Unassembled WGS sequence"/>
</dbReference>
<feature type="compositionally biased region" description="Polar residues" evidence="12">
    <location>
        <begin position="146"/>
        <end position="165"/>
    </location>
</feature>
<dbReference type="Gene3D" id="2.10.110.10">
    <property type="entry name" value="Cysteine Rich Protein"/>
    <property type="match status" value="2"/>
</dbReference>
<feature type="compositionally biased region" description="Basic and acidic residues" evidence="12">
    <location>
        <begin position="201"/>
        <end position="211"/>
    </location>
</feature>
<dbReference type="PROSITE" id="PS00478">
    <property type="entry name" value="LIM_DOMAIN_1"/>
    <property type="match status" value="2"/>
</dbReference>
<dbReference type="GO" id="GO:0000977">
    <property type="term" value="F:RNA polymerase II transcription regulatory region sequence-specific DNA binding"/>
    <property type="evidence" value="ECO:0007669"/>
    <property type="project" value="TreeGrafter"/>
</dbReference>
<dbReference type="InterPro" id="IPR049619">
    <property type="entry name" value="Lhx1/5_LIM2"/>
</dbReference>
<feature type="DNA-binding region" description="Homeobox" evidence="9">
    <location>
        <begin position="213"/>
        <end position="272"/>
    </location>
</feature>
<evidence type="ECO:0000256" key="1">
    <source>
        <dbReference type="ARBA" id="ARBA00004123"/>
    </source>
</evidence>
<feature type="region of interest" description="Disordered" evidence="12">
    <location>
        <begin position="144"/>
        <end position="220"/>
    </location>
</feature>
<dbReference type="GO" id="GO:0008270">
    <property type="term" value="F:zinc ion binding"/>
    <property type="evidence" value="ECO:0007669"/>
    <property type="project" value="InterPro"/>
</dbReference>
<dbReference type="PROSITE" id="PS00027">
    <property type="entry name" value="HOMEOBOX_1"/>
    <property type="match status" value="1"/>
</dbReference>
<dbReference type="InterPro" id="IPR050453">
    <property type="entry name" value="LIM_Homeobox_TF"/>
</dbReference>
<accession>A0AA36CTP8</accession>
<dbReference type="InterPro" id="IPR001781">
    <property type="entry name" value="Znf_LIM"/>
</dbReference>
<dbReference type="SMART" id="SM00132">
    <property type="entry name" value="LIM"/>
    <property type="match status" value="2"/>
</dbReference>
<evidence type="ECO:0000256" key="12">
    <source>
        <dbReference type="SAM" id="MobiDB-lite"/>
    </source>
</evidence>
<dbReference type="InterPro" id="IPR001356">
    <property type="entry name" value="HD"/>
</dbReference>
<dbReference type="GO" id="GO:0030182">
    <property type="term" value="P:neuron differentiation"/>
    <property type="evidence" value="ECO:0007669"/>
    <property type="project" value="TreeGrafter"/>
</dbReference>
<evidence type="ECO:0000259" key="13">
    <source>
        <dbReference type="PROSITE" id="PS50023"/>
    </source>
</evidence>
<keyword evidence="16" id="KW-1185">Reference proteome</keyword>
<dbReference type="InterPro" id="IPR009057">
    <property type="entry name" value="Homeodomain-like_sf"/>
</dbReference>
<organism evidence="15 16">
    <name type="scientific">Mesorhabditis spiculigera</name>
    <dbReference type="NCBI Taxonomy" id="96644"/>
    <lineage>
        <taxon>Eukaryota</taxon>
        <taxon>Metazoa</taxon>
        <taxon>Ecdysozoa</taxon>
        <taxon>Nematoda</taxon>
        <taxon>Chromadorea</taxon>
        <taxon>Rhabditida</taxon>
        <taxon>Rhabditina</taxon>
        <taxon>Rhabditomorpha</taxon>
        <taxon>Rhabditoidea</taxon>
        <taxon>Rhabditidae</taxon>
        <taxon>Mesorhabditinae</taxon>
        <taxon>Mesorhabditis</taxon>
    </lineage>
</organism>
<keyword evidence="3" id="KW-0677">Repeat</keyword>
<dbReference type="SUPFAM" id="SSF46689">
    <property type="entry name" value="Homeodomain-like"/>
    <property type="match status" value="1"/>
</dbReference>
<dbReference type="PANTHER" id="PTHR24208">
    <property type="entry name" value="LIM/HOMEOBOX PROTEIN LHX"/>
    <property type="match status" value="1"/>
</dbReference>
<evidence type="ECO:0000256" key="7">
    <source>
        <dbReference type="ARBA" id="ARBA00023155"/>
    </source>
</evidence>
<evidence type="ECO:0000256" key="2">
    <source>
        <dbReference type="ARBA" id="ARBA00022723"/>
    </source>
</evidence>
<dbReference type="CDD" id="cd00086">
    <property type="entry name" value="homeodomain"/>
    <property type="match status" value="1"/>
</dbReference>
<feature type="non-terminal residue" evidence="15">
    <location>
        <position position="1"/>
    </location>
</feature>
<proteinExistence type="predicted"/>
<keyword evidence="7 9" id="KW-0371">Homeobox</keyword>
<feature type="compositionally biased region" description="Acidic residues" evidence="12">
    <location>
        <begin position="175"/>
        <end position="190"/>
    </location>
</feature>
<keyword evidence="2 10" id="KW-0479">Metal-binding</keyword>
<evidence type="ECO:0000313" key="15">
    <source>
        <dbReference type="EMBL" id="CAJ0574025.1"/>
    </source>
</evidence>
<reference evidence="15" key="1">
    <citation type="submission" date="2023-06" db="EMBL/GenBank/DDBJ databases">
        <authorList>
            <person name="Delattre M."/>
        </authorList>
    </citation>
    <scope>NUCLEOTIDE SEQUENCE</scope>
    <source>
        <strain evidence="15">AF72</strain>
    </source>
</reference>
<name>A0AA36CTP8_9BILA</name>
<dbReference type="PANTHER" id="PTHR24208:SF105">
    <property type="entry name" value="DLIM1"/>
    <property type="match status" value="1"/>
</dbReference>
<evidence type="ECO:0000256" key="10">
    <source>
        <dbReference type="PROSITE-ProRule" id="PRU00125"/>
    </source>
</evidence>
<protein>
    <submittedName>
        <fullName evidence="15">Uncharacterized protein</fullName>
    </submittedName>
</protein>
<gene>
    <name evidence="15" type="ORF">MSPICULIGERA_LOCUS12368</name>
</gene>
<sequence length="395" mass="43214">MELSSCAACQLPILDRYVYHVLGKAWHEECLRCSDCHSPMAESCFTRDGLILCRIDFARRYGTRCAGCDGNLEKDDMVRRAREKVFHVECFQCVMCHRKLDTGEQLYVVGDARFVCQQDFLNTHVASPSTPVALAQLVPAAMSTPGPLSNGSQTPHPQTAAQSRNGSHGGSDCGSDGDEENNDCGDEIPEGLENGENPVDDASKQDGEGNAKRRGPRTTIKAKQLETLKNAFATTPKPTRHVREQLAQETGLNMRVIQVWFQNRRSKERRMKQLRFGGYRPARRSRGGRDDMLNDVYAHEGGPAGFFGPPMGFYCGDLYGGDRAQIPPFPIAPDGTPLIPQQMVESGGGGMSGCSSPSLPGQLLGVGAGGGEFGEESFLYHDIKHPQPVHPMPTW</sequence>
<evidence type="ECO:0000256" key="5">
    <source>
        <dbReference type="ARBA" id="ARBA00023038"/>
    </source>
</evidence>
<dbReference type="FunFam" id="1.10.10.60:FF:000075">
    <property type="entry name" value="LIM/homeobox protein Lhx1"/>
    <property type="match status" value="1"/>
</dbReference>
<keyword evidence="6 9" id="KW-0238">DNA-binding</keyword>
<evidence type="ECO:0000256" key="3">
    <source>
        <dbReference type="ARBA" id="ARBA00022737"/>
    </source>
</evidence>
<evidence type="ECO:0000256" key="4">
    <source>
        <dbReference type="ARBA" id="ARBA00022833"/>
    </source>
</evidence>
<evidence type="ECO:0000256" key="9">
    <source>
        <dbReference type="PROSITE-ProRule" id="PRU00108"/>
    </source>
</evidence>
<dbReference type="PROSITE" id="PS50023">
    <property type="entry name" value="LIM_DOMAIN_2"/>
    <property type="match status" value="2"/>
</dbReference>
<keyword evidence="5 10" id="KW-0440">LIM domain</keyword>
<dbReference type="SMART" id="SM00389">
    <property type="entry name" value="HOX"/>
    <property type="match status" value="1"/>
</dbReference>
<dbReference type="Pfam" id="PF00412">
    <property type="entry name" value="LIM"/>
    <property type="match status" value="2"/>
</dbReference>
<dbReference type="EMBL" id="CATQJA010002626">
    <property type="protein sequence ID" value="CAJ0574025.1"/>
    <property type="molecule type" value="Genomic_DNA"/>
</dbReference>
<comment type="subcellular location">
    <subcellularLocation>
        <location evidence="1 9 11">Nucleus</location>
    </subcellularLocation>
</comment>
<evidence type="ECO:0000313" key="16">
    <source>
        <dbReference type="Proteomes" id="UP001177023"/>
    </source>
</evidence>
<dbReference type="InterPro" id="IPR017970">
    <property type="entry name" value="Homeobox_CS"/>
</dbReference>
<comment type="caution">
    <text evidence="15">The sequence shown here is derived from an EMBL/GenBank/DDBJ whole genome shotgun (WGS) entry which is preliminary data.</text>
</comment>
<keyword evidence="4 10" id="KW-0862">Zinc</keyword>
<evidence type="ECO:0000256" key="6">
    <source>
        <dbReference type="ARBA" id="ARBA00023125"/>
    </source>
</evidence>
<dbReference type="SUPFAM" id="SSF57716">
    <property type="entry name" value="Glucocorticoid receptor-like (DNA-binding domain)"/>
    <property type="match status" value="2"/>
</dbReference>
<feature type="domain" description="LIM zinc-binding" evidence="13">
    <location>
        <begin position="64"/>
        <end position="126"/>
    </location>
</feature>
<dbReference type="GO" id="GO:0000981">
    <property type="term" value="F:DNA-binding transcription factor activity, RNA polymerase II-specific"/>
    <property type="evidence" value="ECO:0007669"/>
    <property type="project" value="InterPro"/>
</dbReference>
<dbReference type="Gene3D" id="1.10.10.60">
    <property type="entry name" value="Homeodomain-like"/>
    <property type="match status" value="1"/>
</dbReference>
<feature type="domain" description="LIM zinc-binding" evidence="13">
    <location>
        <begin position="4"/>
        <end position="63"/>
    </location>
</feature>
<dbReference type="CDD" id="cd09375">
    <property type="entry name" value="LIM2_Lhx1_Lhx5"/>
    <property type="match status" value="1"/>
</dbReference>
<evidence type="ECO:0000259" key="14">
    <source>
        <dbReference type="PROSITE" id="PS50071"/>
    </source>
</evidence>
<dbReference type="PROSITE" id="PS50071">
    <property type="entry name" value="HOMEOBOX_2"/>
    <property type="match status" value="1"/>
</dbReference>
<evidence type="ECO:0000256" key="11">
    <source>
        <dbReference type="RuleBase" id="RU000682"/>
    </source>
</evidence>
<dbReference type="GO" id="GO:0005634">
    <property type="term" value="C:nucleus"/>
    <property type="evidence" value="ECO:0007669"/>
    <property type="project" value="UniProtKB-SubCell"/>
</dbReference>
<keyword evidence="8 9" id="KW-0539">Nucleus</keyword>
<dbReference type="AlphaFoldDB" id="A0AA36CTP8"/>
<dbReference type="Pfam" id="PF00046">
    <property type="entry name" value="Homeodomain"/>
    <property type="match status" value="1"/>
</dbReference>